<feature type="domain" description="MRM3-like substrate binding" evidence="5">
    <location>
        <begin position="5"/>
        <end position="80"/>
    </location>
</feature>
<dbReference type="Proteomes" id="UP000186230">
    <property type="component" value="Chromosome"/>
</dbReference>
<dbReference type="EMBL" id="CP016359">
    <property type="protein sequence ID" value="APU68923.1"/>
    <property type="molecule type" value="Genomic_DNA"/>
</dbReference>
<evidence type="ECO:0000256" key="1">
    <source>
        <dbReference type="ARBA" id="ARBA00007228"/>
    </source>
</evidence>
<keyword evidence="7" id="KW-1185">Reference proteome</keyword>
<comment type="similarity">
    <text evidence="1">Belongs to the class IV-like SAM-binding methyltransferase superfamily. RNA methyltransferase TrmH family.</text>
</comment>
<dbReference type="InterPro" id="IPR051259">
    <property type="entry name" value="rRNA_Methyltransferase"/>
</dbReference>
<dbReference type="Pfam" id="PF22435">
    <property type="entry name" value="MRM3-like_sub_bind"/>
    <property type="match status" value="1"/>
</dbReference>
<dbReference type="OrthoDB" id="9785673at2"/>
<dbReference type="GO" id="GO:0006396">
    <property type="term" value="P:RNA processing"/>
    <property type="evidence" value="ECO:0007669"/>
    <property type="project" value="InterPro"/>
</dbReference>
<dbReference type="CDD" id="cd18109">
    <property type="entry name" value="SpoU-like_RNA-MTase"/>
    <property type="match status" value="1"/>
</dbReference>
<dbReference type="InterPro" id="IPR001537">
    <property type="entry name" value="SpoU_MeTrfase"/>
</dbReference>
<dbReference type="Pfam" id="PF00588">
    <property type="entry name" value="SpoU_methylase"/>
    <property type="match status" value="1"/>
</dbReference>
<keyword evidence="2 6" id="KW-0489">Methyltransferase</keyword>
<dbReference type="RefSeq" id="WP_083644636.1">
    <property type="nucleotide sequence ID" value="NZ_AMRU01000009.1"/>
</dbReference>
<dbReference type="InterPro" id="IPR053888">
    <property type="entry name" value="MRM3-like_sub_bind"/>
</dbReference>
<sequence>MVTKNQIKLIKSLSRKKNRDQNKLFVVEGTKSISEFLKAGFKPRLLFATHHNEAWPEHIVTDERELRKISFLKNPSGSLAVFEIPETLAFEQKELTLVLDGIQDPGNLGTIIRLCDWFGIEFLVCSRDTADCFNPKVVQSSMGSLARVEVVYTDLKYFLQEQQAVSYGALLEGENVYQTGLSEKAVLVMGNEGKGISPEIAEIMDKKIHIPQFGVDQETESLNVATATAILLSEFRRGRFTGKQN</sequence>
<dbReference type="PANTHER" id="PTHR43191:SF2">
    <property type="entry name" value="RRNA METHYLTRANSFERASE 3, MITOCHONDRIAL"/>
    <property type="match status" value="1"/>
</dbReference>
<dbReference type="GO" id="GO:0032259">
    <property type="term" value="P:methylation"/>
    <property type="evidence" value="ECO:0007669"/>
    <property type="project" value="UniProtKB-KW"/>
</dbReference>
<dbReference type="AlphaFoldDB" id="A0A1L7I6U6"/>
<dbReference type="SUPFAM" id="SSF55315">
    <property type="entry name" value="L30e-like"/>
    <property type="match status" value="1"/>
</dbReference>
<dbReference type="GO" id="GO:0008173">
    <property type="term" value="F:RNA methyltransferase activity"/>
    <property type="evidence" value="ECO:0007669"/>
    <property type="project" value="InterPro"/>
</dbReference>
<protein>
    <submittedName>
        <fullName evidence="6">RNA methyltransferase, TrmH family</fullName>
    </submittedName>
</protein>
<organism evidence="6 7">
    <name type="scientific">Christiangramia flava JLT2011</name>
    <dbReference type="NCBI Taxonomy" id="1229726"/>
    <lineage>
        <taxon>Bacteria</taxon>
        <taxon>Pseudomonadati</taxon>
        <taxon>Bacteroidota</taxon>
        <taxon>Flavobacteriia</taxon>
        <taxon>Flavobacteriales</taxon>
        <taxon>Flavobacteriaceae</taxon>
        <taxon>Christiangramia</taxon>
    </lineage>
</organism>
<dbReference type="SUPFAM" id="SSF75217">
    <property type="entry name" value="alpha/beta knot"/>
    <property type="match status" value="1"/>
</dbReference>
<evidence type="ECO:0000256" key="2">
    <source>
        <dbReference type="ARBA" id="ARBA00022603"/>
    </source>
</evidence>
<name>A0A1L7I6U6_9FLAO</name>
<dbReference type="GO" id="GO:0003723">
    <property type="term" value="F:RNA binding"/>
    <property type="evidence" value="ECO:0007669"/>
    <property type="project" value="InterPro"/>
</dbReference>
<dbReference type="InterPro" id="IPR029064">
    <property type="entry name" value="Ribosomal_eL30-like_sf"/>
</dbReference>
<evidence type="ECO:0000313" key="6">
    <source>
        <dbReference type="EMBL" id="APU68923.1"/>
    </source>
</evidence>
<evidence type="ECO:0000259" key="5">
    <source>
        <dbReference type="Pfam" id="PF22435"/>
    </source>
</evidence>
<evidence type="ECO:0000259" key="4">
    <source>
        <dbReference type="Pfam" id="PF00588"/>
    </source>
</evidence>
<evidence type="ECO:0000256" key="3">
    <source>
        <dbReference type="ARBA" id="ARBA00022679"/>
    </source>
</evidence>
<dbReference type="STRING" id="1229726.GRFL_2199"/>
<feature type="domain" description="tRNA/rRNA methyltransferase SpoU type" evidence="4">
    <location>
        <begin position="95"/>
        <end position="232"/>
    </location>
</feature>
<evidence type="ECO:0000313" key="7">
    <source>
        <dbReference type="Proteomes" id="UP000186230"/>
    </source>
</evidence>
<dbReference type="Gene3D" id="3.40.1280.10">
    <property type="match status" value="1"/>
</dbReference>
<dbReference type="InterPro" id="IPR029026">
    <property type="entry name" value="tRNA_m1G_MTases_N"/>
</dbReference>
<keyword evidence="3 6" id="KW-0808">Transferase</keyword>
<accession>A0A1L7I6U6</accession>
<reference evidence="6 7" key="1">
    <citation type="submission" date="2016-07" db="EMBL/GenBank/DDBJ databases">
        <title>Multi-omics approach to identify versatile polysaccharide utilization systems of a marine flavobacterium Gramella flava.</title>
        <authorList>
            <person name="Tang K."/>
        </authorList>
    </citation>
    <scope>NUCLEOTIDE SEQUENCE [LARGE SCALE GENOMIC DNA]</scope>
    <source>
        <strain evidence="6 7">JLT2011</strain>
    </source>
</reference>
<gene>
    <name evidence="6" type="ORF">GRFL_2199</name>
</gene>
<proteinExistence type="inferred from homology"/>
<dbReference type="Gene3D" id="3.30.1330.30">
    <property type="match status" value="1"/>
</dbReference>
<dbReference type="PANTHER" id="PTHR43191">
    <property type="entry name" value="RRNA METHYLTRANSFERASE 3"/>
    <property type="match status" value="1"/>
</dbReference>
<dbReference type="KEGG" id="gfl:GRFL_2199"/>
<dbReference type="InterPro" id="IPR029028">
    <property type="entry name" value="Alpha/beta_knot_MTases"/>
</dbReference>